<dbReference type="AlphaFoldDB" id="A8Q7I5"/>
<keyword evidence="2" id="KW-0732">Signal</keyword>
<dbReference type="Gene3D" id="3.40.720.10">
    <property type="entry name" value="Alkaline Phosphatase, subunit A"/>
    <property type="match status" value="2"/>
</dbReference>
<sequence length="652" mass="73088">MARFIQFFLSIAALCFGAAPATAVHDELKNIKHIVIFMQENRAFDHYFGTMAGVRGFQDPNVHISKHTGKDVFHQPVNSSMWDGDADQPSSYYPPKNVTELKPWHIPYQGGDYHERTQCMVAGTNDWRQNHNAWNGGEMDRWAMANTPFSLGYYRRDDIPIHYGIAGNFTIADHYYESIMSSTDPNRISLFSGSINVNTSVIGGGGLKVGGPVIDNNGDPRCLVADNKDFFSCRPLKWKTVPEYLYEKNITFQFYQDFDNFGDNTLVAFTQYKEAAKNKTEFAKRSVSFIGIDRFVEDAKKGTLPEVSYLVGPMQLSEHPPYTPKDGAYIQAKVANAVMNGKDWNSTVLFYSYDETGGLADHVVGPLPPKDAKGEWITDPYDKSKGKVPTGPGFRVPFYAVSPWTRNGGVFTEHAAHESQILFLEEWSKAVGKGFHTKEINPWRRAQFSNLVNMFDFSYHDSSVLDLGNVPEASKDPITHEYNGADVCALKFRTNVQPTVPYNNSEAQSLRVETGYKPVRGNLSEGHFLTFEANGKALSHKDQKKVGSADANKDHDAEDTRFVLWWQGKNPKDNSFLISNADKHNRMYITSSLDLSSKKKDAAHFSIVDLGNGKGHLITNTHSNLQLTLEKNGAVSMKESGSNEFKVYSVTF</sequence>
<dbReference type="Pfam" id="PF04185">
    <property type="entry name" value="Phosphoesterase"/>
    <property type="match status" value="1"/>
</dbReference>
<dbReference type="PANTHER" id="PTHR31956">
    <property type="entry name" value="NON-SPECIFIC PHOSPHOLIPASE C4-RELATED"/>
    <property type="match status" value="1"/>
</dbReference>
<dbReference type="RefSeq" id="XP_001729531.1">
    <property type="nucleotide sequence ID" value="XM_001729479.1"/>
</dbReference>
<keyword evidence="1" id="KW-0378">Hydrolase</keyword>
<name>A8Q7I5_MALGO</name>
<dbReference type="InParanoid" id="A8Q7I5"/>
<feature type="signal peptide" evidence="2">
    <location>
        <begin position="1"/>
        <end position="23"/>
    </location>
</feature>
<keyword evidence="4" id="KW-1185">Reference proteome</keyword>
<dbReference type="OrthoDB" id="5135119at2759"/>
<dbReference type="CDD" id="cd16014">
    <property type="entry name" value="PLC"/>
    <property type="match status" value="1"/>
</dbReference>
<evidence type="ECO:0000313" key="3">
    <source>
        <dbReference type="EMBL" id="EDP42317.1"/>
    </source>
</evidence>
<gene>
    <name evidence="3" type="ORF">MGL_3075</name>
</gene>
<dbReference type="OMA" id="LKPWHIN"/>
<comment type="caution">
    <text evidence="3">The sequence shown here is derived from an EMBL/GenBank/DDBJ whole genome shotgun (WGS) entry which is preliminary data.</text>
</comment>
<dbReference type="GO" id="GO:0042578">
    <property type="term" value="F:phosphoric ester hydrolase activity"/>
    <property type="evidence" value="ECO:0007669"/>
    <property type="project" value="UniProtKB-ARBA"/>
</dbReference>
<feature type="chain" id="PRO_5002728122" evidence="2">
    <location>
        <begin position="24"/>
        <end position="652"/>
    </location>
</feature>
<dbReference type="InterPro" id="IPR017850">
    <property type="entry name" value="Alkaline_phosphatase_core_sf"/>
</dbReference>
<dbReference type="PANTHER" id="PTHR31956:SF1">
    <property type="entry name" value="NON-SPECIFIC PHOSPHOLIPASE C1"/>
    <property type="match status" value="1"/>
</dbReference>
<reference evidence="3 4" key="1">
    <citation type="journal article" date="2007" name="Proc. Natl. Acad. Sci. U.S.A.">
        <title>Dandruff-associated Malassezia genomes reveal convergent and divergent virulence traits shared with plant and human fungal pathogens.</title>
        <authorList>
            <person name="Xu J."/>
            <person name="Saunders C.W."/>
            <person name="Hu P."/>
            <person name="Grant R.A."/>
            <person name="Boekhout T."/>
            <person name="Kuramae E.E."/>
            <person name="Kronstad J.W."/>
            <person name="Deangelis Y.M."/>
            <person name="Reeder N.L."/>
            <person name="Johnstone K.R."/>
            <person name="Leland M."/>
            <person name="Fieno A.M."/>
            <person name="Begley W.M."/>
            <person name="Sun Y."/>
            <person name="Lacey M.P."/>
            <person name="Chaudhary T."/>
            <person name="Keough T."/>
            <person name="Chu L."/>
            <person name="Sears R."/>
            <person name="Yuan B."/>
            <person name="Dawson T.L.Jr."/>
        </authorList>
    </citation>
    <scope>NUCLEOTIDE SEQUENCE [LARGE SCALE GENOMIC DNA]</scope>
    <source>
        <strain evidence="4">ATCC MYA-4612 / CBS 7966</strain>
    </source>
</reference>
<dbReference type="EMBL" id="AAYY01000011">
    <property type="protein sequence ID" value="EDP42317.1"/>
    <property type="molecule type" value="Genomic_DNA"/>
</dbReference>
<dbReference type="InterPro" id="IPR007312">
    <property type="entry name" value="Phosphoesterase"/>
</dbReference>
<dbReference type="KEGG" id="mgl:MGL_3075"/>
<accession>A8Q7I5</accession>
<evidence type="ECO:0000313" key="4">
    <source>
        <dbReference type="Proteomes" id="UP000008837"/>
    </source>
</evidence>
<evidence type="ECO:0000256" key="2">
    <source>
        <dbReference type="SAM" id="SignalP"/>
    </source>
</evidence>
<proteinExistence type="predicted"/>
<evidence type="ECO:0000256" key="1">
    <source>
        <dbReference type="ARBA" id="ARBA00022801"/>
    </source>
</evidence>
<dbReference type="VEuPathDB" id="FungiDB:MGL_3075"/>
<protein>
    <submittedName>
        <fullName evidence="3">Hypothetical phospholipase C</fullName>
    </submittedName>
</protein>
<organism evidence="3 4">
    <name type="scientific">Malassezia globosa (strain ATCC MYA-4612 / CBS 7966)</name>
    <name type="common">Dandruff-associated fungus</name>
    <dbReference type="NCBI Taxonomy" id="425265"/>
    <lineage>
        <taxon>Eukaryota</taxon>
        <taxon>Fungi</taxon>
        <taxon>Dikarya</taxon>
        <taxon>Basidiomycota</taxon>
        <taxon>Ustilaginomycotina</taxon>
        <taxon>Malasseziomycetes</taxon>
        <taxon>Malasseziales</taxon>
        <taxon>Malasseziaceae</taxon>
        <taxon>Malassezia</taxon>
    </lineage>
</organism>
<dbReference type="STRING" id="425265.A8Q7I5"/>
<dbReference type="Proteomes" id="UP000008837">
    <property type="component" value="Unassembled WGS sequence"/>
</dbReference>
<dbReference type="GeneID" id="5853837"/>